<accession>A0A8J8T429</accession>
<keyword evidence="2" id="KW-1185">Reference proteome</keyword>
<organism evidence="1 2">
    <name type="scientific">Halteria grandinella</name>
    <dbReference type="NCBI Taxonomy" id="5974"/>
    <lineage>
        <taxon>Eukaryota</taxon>
        <taxon>Sar</taxon>
        <taxon>Alveolata</taxon>
        <taxon>Ciliophora</taxon>
        <taxon>Intramacronucleata</taxon>
        <taxon>Spirotrichea</taxon>
        <taxon>Stichotrichia</taxon>
        <taxon>Sporadotrichida</taxon>
        <taxon>Halteriidae</taxon>
        <taxon>Halteria</taxon>
    </lineage>
</organism>
<dbReference type="AlphaFoldDB" id="A0A8J8T429"/>
<reference evidence="1" key="1">
    <citation type="submission" date="2019-06" db="EMBL/GenBank/DDBJ databases">
        <authorList>
            <person name="Zheng W."/>
        </authorList>
    </citation>
    <scope>NUCLEOTIDE SEQUENCE</scope>
    <source>
        <strain evidence="1">QDHG01</strain>
    </source>
</reference>
<protein>
    <submittedName>
        <fullName evidence="1">Uncharacterized protein</fullName>
    </submittedName>
</protein>
<name>A0A8J8T429_HALGN</name>
<dbReference type="EMBL" id="RRYP01005998">
    <property type="protein sequence ID" value="TNV81572.1"/>
    <property type="molecule type" value="Genomic_DNA"/>
</dbReference>
<gene>
    <name evidence="1" type="ORF">FGO68_gene9078</name>
</gene>
<sequence>MISFLAKEQRRFQTYPSYQFRKRSISTLTDQNKQRRFRFYAYYHSSIIEFARLPKGGYEEDKERGVALEFQEELFSNDVYWEVIKPRLIPMIIEKQLKITEIQVPLQAYNVNSAHNVRDLLKHFEKNLNTLSVYQGNSDGHPIPTQFEFNQDFEIKHIKLETWDWKYFKQYEIKGLLQADRVSIRTGTRSLPFIKYIQPLKALDIDVRQKDFHETLNYFNNLKESNPLKHRIEKVIDEDEIMNKIIPTDEQLSQMESLNVKLQRSELFNEGVLIENLMDG</sequence>
<comment type="caution">
    <text evidence="1">The sequence shown here is derived from an EMBL/GenBank/DDBJ whole genome shotgun (WGS) entry which is preliminary data.</text>
</comment>
<proteinExistence type="predicted"/>
<evidence type="ECO:0000313" key="2">
    <source>
        <dbReference type="Proteomes" id="UP000785679"/>
    </source>
</evidence>
<evidence type="ECO:0000313" key="1">
    <source>
        <dbReference type="EMBL" id="TNV81572.1"/>
    </source>
</evidence>
<dbReference type="Proteomes" id="UP000785679">
    <property type="component" value="Unassembled WGS sequence"/>
</dbReference>